<dbReference type="AlphaFoldDB" id="A0A8J6ZLL6"/>
<dbReference type="Gene3D" id="3.40.50.2300">
    <property type="match status" value="2"/>
</dbReference>
<gene>
    <name evidence="1" type="ORF">IQ276_15070</name>
</gene>
<dbReference type="CDD" id="cd06268">
    <property type="entry name" value="PBP1_ABC_transporter_LIVBP-like"/>
    <property type="match status" value="1"/>
</dbReference>
<protein>
    <submittedName>
        <fullName evidence="1">Amino acid ABC transporter substrate-binding protein</fullName>
    </submittedName>
</protein>
<keyword evidence="2" id="KW-1185">Reference proteome</keyword>
<dbReference type="Proteomes" id="UP000622533">
    <property type="component" value="Unassembled WGS sequence"/>
</dbReference>
<dbReference type="InterPro" id="IPR028082">
    <property type="entry name" value="Peripla_BP_I"/>
</dbReference>
<reference evidence="1" key="1">
    <citation type="submission" date="2020-10" db="EMBL/GenBank/DDBJ databases">
        <authorList>
            <person name="Castelo-Branco R."/>
            <person name="Eusebio N."/>
            <person name="Adriana R."/>
            <person name="Vieira A."/>
            <person name="Brugerolle De Fraissinette N."/>
            <person name="Rezende De Castro R."/>
            <person name="Schneider M.P."/>
            <person name="Vasconcelos V."/>
            <person name="Leao P.N."/>
        </authorList>
    </citation>
    <scope>NUCLEOTIDE SEQUENCE</scope>
    <source>
        <strain evidence="1">LEGE 12446</strain>
    </source>
</reference>
<dbReference type="PANTHER" id="PTHR30483:SF6">
    <property type="entry name" value="PERIPLASMIC BINDING PROTEIN OF ABC TRANSPORTER FOR NATURAL AMINO ACIDS"/>
    <property type="match status" value="1"/>
</dbReference>
<name>A0A8J6ZLL6_DESMC</name>
<evidence type="ECO:0000313" key="1">
    <source>
        <dbReference type="EMBL" id="MBE9023705.1"/>
    </source>
</evidence>
<dbReference type="RefSeq" id="WP_193917529.1">
    <property type="nucleotide sequence ID" value="NZ_JADEXS020000001.1"/>
</dbReference>
<comment type="caution">
    <text evidence="1">The sequence shown here is derived from an EMBL/GenBank/DDBJ whole genome shotgun (WGS) entry which is preliminary data.</text>
</comment>
<dbReference type="InterPro" id="IPR051010">
    <property type="entry name" value="BCAA_transport"/>
</dbReference>
<organism evidence="1 2">
    <name type="scientific">Desmonostoc muscorum LEGE 12446</name>
    <dbReference type="NCBI Taxonomy" id="1828758"/>
    <lineage>
        <taxon>Bacteria</taxon>
        <taxon>Bacillati</taxon>
        <taxon>Cyanobacteriota</taxon>
        <taxon>Cyanophyceae</taxon>
        <taxon>Nostocales</taxon>
        <taxon>Nostocaceae</taxon>
        <taxon>Desmonostoc</taxon>
    </lineage>
</organism>
<evidence type="ECO:0000313" key="2">
    <source>
        <dbReference type="Proteomes" id="UP000622533"/>
    </source>
</evidence>
<proteinExistence type="predicted"/>
<dbReference type="PANTHER" id="PTHR30483">
    <property type="entry name" value="LEUCINE-SPECIFIC-BINDING PROTEIN"/>
    <property type="match status" value="1"/>
</dbReference>
<dbReference type="EMBL" id="JADEXS010000185">
    <property type="protein sequence ID" value="MBE9023705.1"/>
    <property type="molecule type" value="Genomic_DNA"/>
</dbReference>
<dbReference type="SUPFAM" id="SSF53822">
    <property type="entry name" value="Periplasmic binding protein-like I"/>
    <property type="match status" value="1"/>
</dbReference>
<sequence length="630" mass="72905">MIYPMCLSCQQVIEQLNINIDLFFEKLATGENKKQLSELEQEIICQSLLGQSRQHIAKNLNLPEQKIRDRLSNNIYPRIAELMQLDQEQIAGNWVKILNLLLHPNHGYKLNPAPQLNNDNFQGSFGRQIFLYPPNQDIVELQIQGNKFYQQGLYYQALKCFLWAWKKEKEIYHTGNPEVLIYINNCLIEYKQSILQDKKIKPYTLAVVVPFYHNQDQVAAEILRGIAQIQLQINLPSFDKIALEKEINLKDIKPDTFFNLNHTDNLIVLRILIVNDPNNLYAPYSQTAENLADLAPQLNLIAIIGHYSSEMTKKALHFYSQNGLVLINPSSTSNELSHLSGGESLSFFRLTTQDNISARQLAHYLIERFAGKSRIKVAIVYNKNSNYSTSYRNSIKNILEKSNEEFVLLKECNYISDKYYHIQAYLEEIKKDGVEIIIIIPDGGIEPNSLDNAGLISRLKLNKCLIAGSATFYHENVLHWIHEQSQYNVVNQDECQIIACVPWHWHSQKNGCNSENKLGQRFCEIGTQLWGEENLTWRSATAFDSVLIVLRILELYQVKDSQSLLINMNQYFKEQKKQVKGVTGNIEFQENGDRLNPPSEIVAVKWNTQQQKWHWTIEGRIQNSEFRIQE</sequence>
<accession>A0A8J6ZLL6</accession>